<accession>A0A066VYF7</accession>
<sequence length="562" mass="60417">MSEQAAQAMADVRTSSKGQPDSLPMLESPHTALSQSALINPAQVQMDADGEEAAESVEAEKGQYEDVTGGAKTVYGVAKAHKHIEPGDLVVLFISRHTTPVPITVTPGEQFINTFGAFPHSSMVGRSFGSRLTTRNGKGFIHLLRPTPSLWTLALPHRTQILYLPDISFIISRLGLSPGAKVIEAGTGSGSMTHALARAVGTGRQHAKRWRGVEGMGTSAGRSARTSQSQGRDGSQCLLAKNGRNGGSDKEEREGDAGVTPALDLTLEEAGGPLAQGEGRVWSFEFHSERAKKASREFEAHGLCPNIVAINHRNVCKSGFGLPPSMSADAIFLDLPAPWEAIPFARRALRSDVATQVCTFSPCVEQVLRTVQAFNEQGFSDVHTFESLTRDHEVFTNFMGPLRSINAAVDRIKQIERNKELKRQDQIARSEVKRNKRAAAGGTIEEAAPAPAKRMRQEISGTDDEVMDDSEGVQELAPPTSSDQVGRNGKLELGEPTSNLEDCTAADDGEEVAIVPSGSKISIGSVKLQSGNVLTRPAGEMRGHTSYLTFATLKPQMLAQRH</sequence>
<feature type="compositionally biased region" description="Acidic residues" evidence="10">
    <location>
        <begin position="461"/>
        <end position="472"/>
    </location>
</feature>
<evidence type="ECO:0000256" key="7">
    <source>
        <dbReference type="ARBA" id="ARBA00022694"/>
    </source>
</evidence>
<evidence type="ECO:0000256" key="3">
    <source>
        <dbReference type="ARBA" id="ARBA00015963"/>
    </source>
</evidence>
<evidence type="ECO:0000259" key="11">
    <source>
        <dbReference type="Pfam" id="PF08704"/>
    </source>
</evidence>
<feature type="domain" description="tRNA (adenine(58)-N(1))-methyltransferase catalytic subunit TRM61 C-terminal" evidence="11">
    <location>
        <begin position="139"/>
        <end position="205"/>
    </location>
</feature>
<comment type="caution">
    <text evidence="12">The sequence shown here is derived from an EMBL/GenBank/DDBJ whole genome shotgun (WGS) entry which is preliminary data.</text>
</comment>
<dbReference type="RefSeq" id="XP_013243170.1">
    <property type="nucleotide sequence ID" value="XM_013387716.1"/>
</dbReference>
<feature type="region of interest" description="Disordered" evidence="10">
    <location>
        <begin position="203"/>
        <end position="257"/>
    </location>
</feature>
<keyword evidence="8" id="KW-0539">Nucleus</keyword>
<evidence type="ECO:0000256" key="9">
    <source>
        <dbReference type="ARBA" id="ARBA00033309"/>
    </source>
</evidence>
<dbReference type="Gene3D" id="3.40.50.150">
    <property type="entry name" value="Vaccinia Virus protein VP39"/>
    <property type="match status" value="1"/>
</dbReference>
<dbReference type="Pfam" id="PF08704">
    <property type="entry name" value="GCD14"/>
    <property type="match status" value="2"/>
</dbReference>
<evidence type="ECO:0000256" key="10">
    <source>
        <dbReference type="SAM" id="MobiDB-lite"/>
    </source>
</evidence>
<proteinExistence type="predicted"/>
<keyword evidence="4" id="KW-0489">Methyltransferase</keyword>
<evidence type="ECO:0000256" key="4">
    <source>
        <dbReference type="ARBA" id="ARBA00022603"/>
    </source>
</evidence>
<dbReference type="InterPro" id="IPR049470">
    <property type="entry name" value="TRM61_C"/>
</dbReference>
<dbReference type="HOGENOM" id="CLU_025402_4_0_1"/>
<dbReference type="GO" id="GO:0160107">
    <property type="term" value="F:tRNA (adenine(58)-N1)-methyltransferase activity"/>
    <property type="evidence" value="ECO:0007669"/>
    <property type="project" value="UniProtKB-EC"/>
</dbReference>
<dbReference type="InterPro" id="IPR029063">
    <property type="entry name" value="SAM-dependent_MTases_sf"/>
</dbReference>
<feature type="compositionally biased region" description="Basic and acidic residues" evidence="10">
    <location>
        <begin position="247"/>
        <end position="256"/>
    </location>
</feature>
<feature type="region of interest" description="Disordered" evidence="10">
    <location>
        <begin position="426"/>
        <end position="489"/>
    </location>
</feature>
<keyword evidence="7" id="KW-0819">tRNA processing</keyword>
<dbReference type="PANTHER" id="PTHR12133:SF2">
    <property type="entry name" value="TRNA (ADENINE(58)-N(1))-METHYLTRANSFERASE CATALYTIC SUBUNIT TRMT61A"/>
    <property type="match status" value="1"/>
</dbReference>
<dbReference type="FunCoup" id="A0A066VYF7">
    <property type="interactions" value="198"/>
</dbReference>
<evidence type="ECO:0000256" key="1">
    <source>
        <dbReference type="ARBA" id="ARBA00004123"/>
    </source>
</evidence>
<reference evidence="12 13" key="1">
    <citation type="submission" date="2014-05" db="EMBL/GenBank/DDBJ databases">
        <title>Draft genome sequence of a rare smut relative, Tilletiaria anomala UBC 951.</title>
        <authorList>
            <consortium name="DOE Joint Genome Institute"/>
            <person name="Toome M."/>
            <person name="Kuo A."/>
            <person name="Henrissat B."/>
            <person name="Lipzen A."/>
            <person name="Tritt A."/>
            <person name="Yoshinaga Y."/>
            <person name="Zane M."/>
            <person name="Barry K."/>
            <person name="Grigoriev I.V."/>
            <person name="Spatafora J.W."/>
            <person name="Aimea M.C."/>
        </authorList>
    </citation>
    <scope>NUCLEOTIDE SEQUENCE [LARGE SCALE GENOMIC DNA]</scope>
    <source>
        <strain evidence="12 13">UBC 951</strain>
    </source>
</reference>
<dbReference type="GO" id="GO:0005634">
    <property type="term" value="C:nucleus"/>
    <property type="evidence" value="ECO:0007669"/>
    <property type="project" value="UniProtKB-SubCell"/>
</dbReference>
<evidence type="ECO:0000256" key="5">
    <source>
        <dbReference type="ARBA" id="ARBA00022679"/>
    </source>
</evidence>
<feature type="domain" description="tRNA (adenine(58)-N(1))-methyltransferase catalytic subunit TRM61 C-terminal" evidence="11">
    <location>
        <begin position="278"/>
        <end position="439"/>
    </location>
</feature>
<dbReference type="Proteomes" id="UP000027361">
    <property type="component" value="Unassembled WGS sequence"/>
</dbReference>
<dbReference type="Gene3D" id="3.10.330.20">
    <property type="match status" value="1"/>
</dbReference>
<evidence type="ECO:0000313" key="12">
    <source>
        <dbReference type="EMBL" id="KDN45313.1"/>
    </source>
</evidence>
<evidence type="ECO:0000256" key="2">
    <source>
        <dbReference type="ARBA" id="ARBA00012796"/>
    </source>
</evidence>
<feature type="region of interest" description="Disordered" evidence="10">
    <location>
        <begin position="1"/>
        <end position="39"/>
    </location>
</feature>
<dbReference type="PANTHER" id="PTHR12133">
    <property type="entry name" value="TRNA (ADENINE(58)-N(1))-METHYLTRANSFERASE"/>
    <property type="match status" value="1"/>
</dbReference>
<dbReference type="InParanoid" id="A0A066VYF7"/>
<keyword evidence="13" id="KW-1185">Reference proteome</keyword>
<evidence type="ECO:0000313" key="13">
    <source>
        <dbReference type="Proteomes" id="UP000027361"/>
    </source>
</evidence>
<evidence type="ECO:0000256" key="8">
    <source>
        <dbReference type="ARBA" id="ARBA00023242"/>
    </source>
</evidence>
<dbReference type="SUPFAM" id="SSF53335">
    <property type="entry name" value="S-adenosyl-L-methionine-dependent methyltransferases"/>
    <property type="match status" value="1"/>
</dbReference>
<keyword evidence="5" id="KW-0808">Transferase</keyword>
<feature type="compositionally biased region" description="Polar residues" evidence="10">
    <location>
        <begin position="220"/>
        <end position="233"/>
    </location>
</feature>
<dbReference type="EMBL" id="JMSN01000043">
    <property type="protein sequence ID" value="KDN45313.1"/>
    <property type="molecule type" value="Genomic_DNA"/>
</dbReference>
<organism evidence="12 13">
    <name type="scientific">Tilletiaria anomala (strain ATCC 24038 / CBS 436.72 / UBC 951)</name>
    <dbReference type="NCBI Taxonomy" id="1037660"/>
    <lineage>
        <taxon>Eukaryota</taxon>
        <taxon>Fungi</taxon>
        <taxon>Dikarya</taxon>
        <taxon>Basidiomycota</taxon>
        <taxon>Ustilaginomycotina</taxon>
        <taxon>Exobasidiomycetes</taxon>
        <taxon>Georgefischeriales</taxon>
        <taxon>Tilletiariaceae</taxon>
        <taxon>Tilletiaria</taxon>
    </lineage>
</organism>
<gene>
    <name evidence="12" type="ORF">K437DRAFT_274283</name>
</gene>
<dbReference type="InterPro" id="IPR014816">
    <property type="entry name" value="tRNA_MeTrfase_Gcd14"/>
</dbReference>
<dbReference type="GeneID" id="25266510"/>
<dbReference type="OrthoDB" id="1925287at2759"/>
<dbReference type="GO" id="GO:0030488">
    <property type="term" value="P:tRNA methylation"/>
    <property type="evidence" value="ECO:0007669"/>
    <property type="project" value="InterPro"/>
</dbReference>
<keyword evidence="6" id="KW-0949">S-adenosyl-L-methionine</keyword>
<dbReference type="PROSITE" id="PS51620">
    <property type="entry name" value="SAM_TRM61"/>
    <property type="match status" value="1"/>
</dbReference>
<name>A0A066VYF7_TILAU</name>
<dbReference type="AlphaFoldDB" id="A0A066VYF7"/>
<dbReference type="OMA" id="RITRICC"/>
<dbReference type="EC" id="2.1.1.220" evidence="2"/>
<dbReference type="STRING" id="1037660.A0A066VYF7"/>
<comment type="subcellular location">
    <subcellularLocation>
        <location evidence="1">Nucleus</location>
    </subcellularLocation>
</comment>
<protein>
    <recommendedName>
        <fullName evidence="3">tRNA (adenine(58)-N(1))-methyltransferase catalytic subunit TRM61</fullName>
        <ecNumber evidence="2">2.1.1.220</ecNumber>
    </recommendedName>
    <alternativeName>
        <fullName evidence="9">tRNA(m1A58)-methyltransferase subunit TRM61</fullName>
    </alternativeName>
</protein>
<dbReference type="GO" id="GO:0031515">
    <property type="term" value="C:tRNA (m1A) methyltransferase complex"/>
    <property type="evidence" value="ECO:0007669"/>
    <property type="project" value="InterPro"/>
</dbReference>
<evidence type="ECO:0000256" key="6">
    <source>
        <dbReference type="ARBA" id="ARBA00022691"/>
    </source>
</evidence>